<dbReference type="Gene3D" id="3.20.20.70">
    <property type="entry name" value="Aldolase class I"/>
    <property type="match status" value="1"/>
</dbReference>
<gene>
    <name evidence="2" type="ORF">DF168_01883</name>
</gene>
<sequence length="353" mass="39967">MDRNKKSLDEKLERIRRDPLKCKEFIIADAKDGDMGFGLTAPGPRPTNRGEKAEKHEIRWKTLQDYRDQIRAVIDQSIVDIVLLSTSNLEQVGIKEGRFFESSVTPAARANDTSDIWVVREGKYAKFPSRPFRTTTIDHIKYGRLEEDHSKPVEGADLGLYSITFTNDLDWDRRSLSSFRDFRLEAEQKHFRYFLEVFNPNIDPGIDPEKIGSFVNDHIIRCLAGVPCVGRPLFLKIPYNGPGPLEELVSYDPQLIVGILGGSAGTTRDAFQLICDAKKYGARVALFGRKINLSEDPLSFIEFLRRITDEEIGPIEAVKAYHSALKTAKIEPLRQLSVDIELTDPLLIQSQSS</sequence>
<dbReference type="AlphaFoldDB" id="A0A2Z4AHI7"/>
<dbReference type="KEGG" id="mtar:DF168_01883"/>
<protein>
    <recommendedName>
        <fullName evidence="4">Fructose-bisphosphate aldolase</fullName>
    </recommendedName>
</protein>
<accession>A0A2Z4AHI7</accession>
<evidence type="ECO:0000256" key="1">
    <source>
        <dbReference type="SAM" id="MobiDB-lite"/>
    </source>
</evidence>
<evidence type="ECO:0000313" key="3">
    <source>
        <dbReference type="Proteomes" id="UP000247465"/>
    </source>
</evidence>
<feature type="region of interest" description="Disordered" evidence="1">
    <location>
        <begin position="36"/>
        <end position="55"/>
    </location>
</feature>
<organism evidence="2 3">
    <name type="scientific">Candidatus Moanibacter tarae</name>
    <dbReference type="NCBI Taxonomy" id="2200854"/>
    <lineage>
        <taxon>Bacteria</taxon>
        <taxon>Pseudomonadati</taxon>
        <taxon>Verrucomicrobiota</taxon>
        <taxon>Opitutia</taxon>
        <taxon>Puniceicoccales</taxon>
        <taxon>Puniceicoccales incertae sedis</taxon>
        <taxon>Candidatus Moanibacter</taxon>
    </lineage>
</organism>
<dbReference type="EMBL" id="CP029803">
    <property type="protein sequence ID" value="AWT60666.1"/>
    <property type="molecule type" value="Genomic_DNA"/>
</dbReference>
<evidence type="ECO:0008006" key="4">
    <source>
        <dbReference type="Google" id="ProtNLM"/>
    </source>
</evidence>
<evidence type="ECO:0000313" key="2">
    <source>
        <dbReference type="EMBL" id="AWT60666.1"/>
    </source>
</evidence>
<dbReference type="Proteomes" id="UP000247465">
    <property type="component" value="Chromosome"/>
</dbReference>
<name>A0A2Z4AHI7_9BACT</name>
<dbReference type="InterPro" id="IPR013785">
    <property type="entry name" value="Aldolase_TIM"/>
</dbReference>
<proteinExistence type="predicted"/>
<reference evidence="2 3" key="1">
    <citation type="submission" date="2018-06" db="EMBL/GenBank/DDBJ databases">
        <title>Draft Genome Sequence of a Novel Marine Bacterium Related to the Verrucomicrobia.</title>
        <authorList>
            <person name="Vosseberg J."/>
            <person name="Martijn J."/>
            <person name="Ettema T.J.G."/>
        </authorList>
    </citation>
    <scope>NUCLEOTIDE SEQUENCE [LARGE SCALE GENOMIC DNA]</scope>
    <source>
        <strain evidence="2">TARA_B100001123</strain>
    </source>
</reference>